<keyword evidence="1" id="KW-0732">Signal</keyword>
<organism evidence="2">
    <name type="scientific">Flagellimonas sp. MMG031</name>
    <dbReference type="NCBI Taxonomy" id="3158549"/>
    <lineage>
        <taxon>Bacteria</taxon>
        <taxon>Pseudomonadati</taxon>
        <taxon>Bacteroidota</taxon>
        <taxon>Flavobacteriia</taxon>
        <taxon>Flavobacteriales</taxon>
        <taxon>Flavobacteriaceae</taxon>
        <taxon>Flagellimonas</taxon>
    </lineage>
</organism>
<gene>
    <name evidence="2" type="ORF">ABNE31_11435</name>
</gene>
<dbReference type="AlphaFoldDB" id="A0AAU7MUT8"/>
<protein>
    <recommendedName>
        <fullName evidence="3">Lipocalin-like domain-containing protein</fullName>
    </recommendedName>
</protein>
<feature type="signal peptide" evidence="1">
    <location>
        <begin position="1"/>
        <end position="25"/>
    </location>
</feature>
<name>A0AAU7MUT8_9FLAO</name>
<feature type="chain" id="PRO_5043761674" description="Lipocalin-like domain-containing protein" evidence="1">
    <location>
        <begin position="26"/>
        <end position="263"/>
    </location>
</feature>
<dbReference type="KEGG" id="fld:ABNE31_11435"/>
<evidence type="ECO:0000313" key="2">
    <source>
        <dbReference type="EMBL" id="XBQ22211.1"/>
    </source>
</evidence>
<dbReference type="EMBL" id="CP157804">
    <property type="protein sequence ID" value="XBQ22211.1"/>
    <property type="molecule type" value="Genomic_DNA"/>
</dbReference>
<evidence type="ECO:0008006" key="3">
    <source>
        <dbReference type="Google" id="ProtNLM"/>
    </source>
</evidence>
<dbReference type="PROSITE" id="PS51257">
    <property type="entry name" value="PROKAR_LIPOPROTEIN"/>
    <property type="match status" value="1"/>
</dbReference>
<accession>A0AAU7MUT8</accession>
<proteinExistence type="predicted"/>
<evidence type="ECO:0000256" key="1">
    <source>
        <dbReference type="SAM" id="SignalP"/>
    </source>
</evidence>
<sequence length="263" mass="27651">MKKLTLKFVSTAFIAIALIGFQSCSEDGMPNEGEALTQEELQTILSTDDIAGAADTALAELFAGETVAKGATAKEGECYSAEYSDTGFVATFNNCVLNGTDNVNGTVTVTYEVGEEASSFTATYQDFYVGTVKINGTRTFEITGNGEQSSVSFTVVSDMTVEMEDESVISENGTKTFIIAFGDSLETTQISISGNWTVAADGNTYAVETLEDLQGSAACEYLTSGSMSVSKNGLSVIVDFGEGVCDDVATIIYPNGATEEISL</sequence>
<reference evidence="2" key="1">
    <citation type="submission" date="2024-05" db="EMBL/GenBank/DDBJ databases">
        <title>Draft Genome Sequences of Flagellimonas sp. MMG031 and Marinobacter sp. MMG032 Isolated from the dinoflagellate Symbiodinium pilosum.</title>
        <authorList>
            <person name="Shikuma N.J."/>
            <person name="Farrell M.V."/>
        </authorList>
    </citation>
    <scope>NUCLEOTIDE SEQUENCE</scope>
    <source>
        <strain evidence="2">MMG031</strain>
    </source>
</reference>
<dbReference type="RefSeq" id="WP_349351221.1">
    <property type="nucleotide sequence ID" value="NZ_CP157804.1"/>
</dbReference>